<dbReference type="InterPro" id="IPR031924">
    <property type="entry name" value="GH115"/>
</dbReference>
<keyword evidence="1" id="KW-0378">Hydrolase</keyword>
<evidence type="ECO:0000256" key="1">
    <source>
        <dbReference type="ARBA" id="ARBA00022801"/>
    </source>
</evidence>
<comment type="caution">
    <text evidence="3">The sequence shown here is derived from an EMBL/GenBank/DDBJ whole genome shotgun (WGS) entry which is preliminary data.</text>
</comment>
<dbReference type="GO" id="GO:0016787">
    <property type="term" value="F:hydrolase activity"/>
    <property type="evidence" value="ECO:0007669"/>
    <property type="project" value="UniProtKB-KW"/>
</dbReference>
<dbReference type="Gene3D" id="3.30.379.10">
    <property type="entry name" value="Chitobiase/beta-hexosaminidase domain 2-like"/>
    <property type="match status" value="1"/>
</dbReference>
<dbReference type="Gene3D" id="1.20.58.2150">
    <property type="match status" value="1"/>
</dbReference>
<name>A0A2W5F0P0_9SPHI</name>
<organism evidence="3 4">
    <name type="scientific">Pseudopedobacter saltans</name>
    <dbReference type="NCBI Taxonomy" id="151895"/>
    <lineage>
        <taxon>Bacteria</taxon>
        <taxon>Pseudomonadati</taxon>
        <taxon>Bacteroidota</taxon>
        <taxon>Sphingobacteriia</taxon>
        <taxon>Sphingobacteriales</taxon>
        <taxon>Sphingobacteriaceae</taxon>
        <taxon>Pseudopedobacter</taxon>
    </lineage>
</organism>
<protein>
    <recommendedName>
        <fullName evidence="2">Gylcosyl hydrolase 115 C-terminal domain-containing protein</fullName>
    </recommendedName>
</protein>
<reference evidence="3 4" key="1">
    <citation type="submission" date="2017-11" db="EMBL/GenBank/DDBJ databases">
        <title>Infants hospitalized years apart are colonized by the same room-sourced microbial strains.</title>
        <authorList>
            <person name="Brooks B."/>
            <person name="Olm M.R."/>
            <person name="Firek B.A."/>
            <person name="Baker R."/>
            <person name="Thomas B.C."/>
            <person name="Morowitz M.J."/>
            <person name="Banfield J.F."/>
        </authorList>
    </citation>
    <scope>NUCLEOTIDE SEQUENCE [LARGE SCALE GENOMIC DNA]</scope>
    <source>
        <strain evidence="3">S2_009_000_R2_76</strain>
    </source>
</reference>
<dbReference type="Pfam" id="PF17829">
    <property type="entry name" value="GH115_C"/>
    <property type="match status" value="1"/>
</dbReference>
<dbReference type="PANTHER" id="PTHR37842:SF2">
    <property type="entry name" value="GYLCOSYL HYDROLASE 115 C-TERMINAL DOMAIN-CONTAINING PROTEIN"/>
    <property type="match status" value="1"/>
</dbReference>
<evidence type="ECO:0000313" key="3">
    <source>
        <dbReference type="EMBL" id="PZP47387.1"/>
    </source>
</evidence>
<dbReference type="Gene3D" id="2.60.120.1620">
    <property type="match status" value="1"/>
</dbReference>
<accession>A0A2W5F0P0</accession>
<evidence type="ECO:0000259" key="2">
    <source>
        <dbReference type="Pfam" id="PF17829"/>
    </source>
</evidence>
<dbReference type="Proteomes" id="UP000249645">
    <property type="component" value="Unassembled WGS sequence"/>
</dbReference>
<dbReference type="InterPro" id="IPR029018">
    <property type="entry name" value="Hex-like_dom2"/>
</dbReference>
<dbReference type="Pfam" id="PF15979">
    <property type="entry name" value="Glyco_hydro_115"/>
    <property type="match status" value="1"/>
</dbReference>
<sequence>MIAKKTIPLFLLVCGFQSVKGQLRVENKGSDSSLELSSCQILGDTTEVLAVDKTIRLFSDDVYRVTGKKPNVEHKIAATKNLIVAGTTENKWIKQLVDRKKINLHSIEGQWEKYGIFFIKNPFPSVKKAIVVVGSDRRAVAYGLFSISEKIGVSPWYWWADVPVPKRKKLFISTQDYISQSPSVKFRGLFINDEDWGIRPWAKNTYDKSLQNIGPKTYAKVFELLLRLKANYLCPAMHEASSAFNKYPENKLVADSFGIVMGSTHPEPLLFNNASEWDKKTMGEWNYMTNKNGILKVLDQRVKENAPYENVYTLALRGLHDQAMKGNYALADRVKLVHEALMDQRAILKAHINQPIEKIPQIFVPYKEVLTIYNAGLKVPDDVTIVWPDDNYGYLKQLSNKEEQKRSGHSGVYYHASYLGSPHDYLWLGSTPPNLMYEELSKAYKTGADRVWLLNAGDIKSCESPITQFLGMAYHIDSFNFDNTPYFQASWLASIYGKQYEAQLNDITTHYNSLAFARKPEFMGWGYEWNSSKNQRERPTETEFSFDNYNEAQDRIDTYDQIENQADDILKKLPEEYKASFFQLVDYPIKGASLMNKIWLTAQLQRQYVNEKRNTSNELKQKVDSLYDSLKKLTNTYNTLLNGKWDKMMSLVQGVTASYFEIPKLDSIVIPETGKLGIHTSISTISSNSLPLFNKWMDNKKGFEIYNTGKHNINWTANAKEPWIVLSAKGGTLAKQDSIYVSIDWSKITSESKASGVVELSDGKEKKLIFISAYDPGAKPDTLTNIPIEYDGVVSIPAINYQRKVESTDIKIQTINELGYKNKSVMFGNPVANPQNPKSEKAPNLAYDFYTFNRGVVNVYTYVLPTFPLSSDRDFGFHESSNSQTVYGVSIDNGAIAFPSSSAPEYSQTWSENVLRNTAINKSTLYIDKPGKHTIKIICGDPGIVLQKIVVDFGGMQFSYQGPPSTISK</sequence>
<dbReference type="PANTHER" id="PTHR37842">
    <property type="match status" value="1"/>
</dbReference>
<gene>
    <name evidence="3" type="ORF">DI598_11020</name>
</gene>
<dbReference type="Gene3D" id="3.20.20.520">
    <property type="entry name" value="Glycosyl hydrolase family 115"/>
    <property type="match status" value="1"/>
</dbReference>
<dbReference type="EMBL" id="QFOI01000193">
    <property type="protein sequence ID" value="PZP47387.1"/>
    <property type="molecule type" value="Genomic_DNA"/>
</dbReference>
<evidence type="ECO:0000313" key="4">
    <source>
        <dbReference type="Proteomes" id="UP000249645"/>
    </source>
</evidence>
<feature type="domain" description="Gylcosyl hydrolase 115 C-terminal" evidence="2">
    <location>
        <begin position="788"/>
        <end position="964"/>
    </location>
</feature>
<proteinExistence type="predicted"/>
<dbReference type="InterPro" id="IPR042301">
    <property type="entry name" value="GH115_sf"/>
</dbReference>
<dbReference type="GO" id="GO:0005975">
    <property type="term" value="P:carbohydrate metabolic process"/>
    <property type="evidence" value="ECO:0007669"/>
    <property type="project" value="UniProtKB-ARBA"/>
</dbReference>
<dbReference type="AlphaFoldDB" id="A0A2W5F0P0"/>
<dbReference type="InterPro" id="IPR041437">
    <property type="entry name" value="GH115_C"/>
</dbReference>